<evidence type="ECO:0000313" key="2">
    <source>
        <dbReference type="Proteomes" id="UP000053660"/>
    </source>
</evidence>
<dbReference type="OrthoDB" id="17907at2759"/>
<sequence>MALLFLNVRMSKEDHMNYGASLWFKTMWAMYEVVEMGKNWGEDLPNFFATSAFLFSTSSPWALEM</sequence>
<feature type="non-terminal residue" evidence="1">
    <location>
        <position position="65"/>
    </location>
</feature>
<dbReference type="EMBL" id="KN555321">
    <property type="protein sequence ID" value="KHJ88726.1"/>
    <property type="molecule type" value="Genomic_DNA"/>
</dbReference>
<dbReference type="Proteomes" id="UP000053660">
    <property type="component" value="Unassembled WGS sequence"/>
</dbReference>
<reference evidence="1 2" key="1">
    <citation type="submission" date="2014-03" db="EMBL/GenBank/DDBJ databases">
        <title>Draft genome of the hookworm Oesophagostomum dentatum.</title>
        <authorList>
            <person name="Mitreva M."/>
        </authorList>
    </citation>
    <scope>NUCLEOTIDE SEQUENCE [LARGE SCALE GENOMIC DNA]</scope>
    <source>
        <strain evidence="1 2">OD-Hann</strain>
    </source>
</reference>
<evidence type="ECO:0000313" key="1">
    <source>
        <dbReference type="EMBL" id="KHJ88726.1"/>
    </source>
</evidence>
<gene>
    <name evidence="1" type="ORF">OESDEN_11477</name>
</gene>
<name>A0A0B1SXV5_OESDE</name>
<dbReference type="AlphaFoldDB" id="A0A0B1SXV5"/>
<organism evidence="1 2">
    <name type="scientific">Oesophagostomum dentatum</name>
    <name type="common">Nodular worm</name>
    <dbReference type="NCBI Taxonomy" id="61180"/>
    <lineage>
        <taxon>Eukaryota</taxon>
        <taxon>Metazoa</taxon>
        <taxon>Ecdysozoa</taxon>
        <taxon>Nematoda</taxon>
        <taxon>Chromadorea</taxon>
        <taxon>Rhabditida</taxon>
        <taxon>Rhabditina</taxon>
        <taxon>Rhabditomorpha</taxon>
        <taxon>Strongyloidea</taxon>
        <taxon>Strongylidae</taxon>
        <taxon>Oesophagostomum</taxon>
    </lineage>
</organism>
<protein>
    <submittedName>
        <fullName evidence="1">Uncharacterized protein</fullName>
    </submittedName>
</protein>
<accession>A0A0B1SXV5</accession>
<proteinExistence type="predicted"/>
<keyword evidence="2" id="KW-1185">Reference proteome</keyword>